<keyword evidence="2" id="KW-1185">Reference proteome</keyword>
<dbReference type="STRING" id="981222.Cabther_A0017"/>
<gene>
    <name evidence="1" type="ordered locus">Cabther_A0017</name>
</gene>
<organism evidence="1 2">
    <name type="scientific">Chloracidobacterium thermophilum (strain B)</name>
    <dbReference type="NCBI Taxonomy" id="981222"/>
    <lineage>
        <taxon>Bacteria</taxon>
        <taxon>Pseudomonadati</taxon>
        <taxon>Acidobacteriota</taxon>
        <taxon>Terriglobia</taxon>
        <taxon>Terriglobales</taxon>
        <taxon>Acidobacteriaceae</taxon>
        <taxon>Chloracidobacterium</taxon>
    </lineage>
</organism>
<name>G2LDW6_CHLTF</name>
<dbReference type="HOGENOM" id="CLU_3408992_0_0_0"/>
<dbReference type="AlphaFoldDB" id="G2LDW6"/>
<protein>
    <submittedName>
        <fullName evidence="1">Uncharacterized protein</fullName>
    </submittedName>
</protein>
<reference evidence="1 2" key="1">
    <citation type="journal article" date="2012" name="Environ. Microbiol.">
        <title>Complete genome of Candidatus Chloracidobacterium thermophilum, a chlorophyll-based photoheterotroph belonging to the phylum Acidobacteria.</title>
        <authorList>
            <person name="Garcia Costas A.M."/>
            <person name="Liu Z."/>
            <person name="Tomsho L.P."/>
            <person name="Schuster S.C."/>
            <person name="Ward D.M."/>
            <person name="Bryant D.A."/>
        </authorList>
    </citation>
    <scope>NUCLEOTIDE SEQUENCE [LARGE SCALE GENOMIC DNA]</scope>
    <source>
        <strain evidence="1 2">B</strain>
    </source>
</reference>
<sequence length="29" mass="3286">MRLVGDKTWPDYNAAVGVFKVHTTRPKTP</sequence>
<dbReference type="Proteomes" id="UP000006791">
    <property type="component" value="Chromosome 1"/>
</dbReference>
<evidence type="ECO:0000313" key="1">
    <source>
        <dbReference type="EMBL" id="AEP10797.1"/>
    </source>
</evidence>
<evidence type="ECO:0000313" key="2">
    <source>
        <dbReference type="Proteomes" id="UP000006791"/>
    </source>
</evidence>
<accession>G2LDW6</accession>
<proteinExistence type="predicted"/>
<dbReference type="KEGG" id="ctm:Cabther_A0017"/>
<dbReference type="EMBL" id="CP002514">
    <property type="protein sequence ID" value="AEP10797.1"/>
    <property type="molecule type" value="Genomic_DNA"/>
</dbReference>